<dbReference type="InterPro" id="IPR009057">
    <property type="entry name" value="Homeodomain-like_sf"/>
</dbReference>
<dbReference type="InterPro" id="IPR018060">
    <property type="entry name" value="HTH_AraC"/>
</dbReference>
<dbReference type="InterPro" id="IPR018062">
    <property type="entry name" value="HTH_AraC-typ_CS"/>
</dbReference>
<keyword evidence="4" id="KW-0812">Transmembrane</keyword>
<sequence>MHLMSKTTKTFRKFLLSYLVILLLPLITGIVSYQVSMDVAKKSSIESSMLILKKSKDILESRLLEVERFTKQLTLVDDFNQHLITGTEPNSINLYSLSETSRYISTYAHTNDFIEDFYIYLKNDQVILKDGYVFFRLDHFYDLYHYHDLSFDQWKKSLERNHQGEVIPVRQYTSDSKELSVVTYVQSLPLNSINEPLGTVVIIINQKKIGNLLEELSKQYGGWTFIADKEGNPLTMMGISEDSTKKVVKKLNEKSRSVNQENETILLSLHSDFNGWHYVAGIPKQALMEKAETIKQITFVVTCTTLMIGMLLCLFLAYRNSTPIHNLINVVKEQIGTDLSKHKNEYDFLHGNIATLIANNDTLKRELANQQELLKDSFVKSLLNGEFYSQKGIINKANQLNVSFRGKYGYVCVLKINGYGDLENKEIHNELSAARFIVKRKLAELETDMMMTDLGSDKIVAIFHFKKEENSRNVDEIKHILNLLIISSANLFRISISAFMGRQFHNYHEISQSYHEARLAADYNFSVSNKSKIHWYEDIIKETCVFYYPMNLELRLVNALKIGELCDVKQILNQVFQENFCERQLSPILAEQFLMEIKSTLIKTLHSTMYQNSNELRRLMNQVLQVQLKFGIQQVWKEFEFIATEYCAHVNKRKKEENHQHIKLIIEFLEANYGDPNLCLYRIAEEIGHPEKFVSQLFKEHVGEYVSDYIEKIRIHKASELLVSTEMTIEEIAMEVGYNSAHSFRRAFKRVLDMTPKGYRQAGKFNREEENNRSKNIP</sequence>
<dbReference type="Pfam" id="PF12833">
    <property type="entry name" value="HTH_18"/>
    <property type="match status" value="1"/>
</dbReference>
<dbReference type="PANTHER" id="PTHR43280">
    <property type="entry name" value="ARAC-FAMILY TRANSCRIPTIONAL REGULATOR"/>
    <property type="match status" value="1"/>
</dbReference>
<proteinExistence type="predicted"/>
<dbReference type="InterPro" id="IPR041522">
    <property type="entry name" value="CdaR_GGDEF"/>
</dbReference>
<dbReference type="Proteomes" id="UP001232245">
    <property type="component" value="Unassembled WGS sequence"/>
</dbReference>
<dbReference type="SUPFAM" id="SSF46689">
    <property type="entry name" value="Homeodomain-like"/>
    <property type="match status" value="1"/>
</dbReference>
<evidence type="ECO:0000256" key="2">
    <source>
        <dbReference type="ARBA" id="ARBA00023125"/>
    </source>
</evidence>
<evidence type="ECO:0000256" key="1">
    <source>
        <dbReference type="ARBA" id="ARBA00023015"/>
    </source>
</evidence>
<gene>
    <name evidence="6" type="ORF">J2S02_002506</name>
</gene>
<comment type="caution">
    <text evidence="6">The sequence shown here is derived from an EMBL/GenBank/DDBJ whole genome shotgun (WGS) entry which is preliminary data.</text>
</comment>
<evidence type="ECO:0000313" key="6">
    <source>
        <dbReference type="EMBL" id="MDQ0226161.1"/>
    </source>
</evidence>
<evidence type="ECO:0000259" key="5">
    <source>
        <dbReference type="PROSITE" id="PS01124"/>
    </source>
</evidence>
<evidence type="ECO:0000256" key="3">
    <source>
        <dbReference type="ARBA" id="ARBA00023163"/>
    </source>
</evidence>
<dbReference type="Pfam" id="PF17853">
    <property type="entry name" value="GGDEF_2"/>
    <property type="match status" value="1"/>
</dbReference>
<organism evidence="6 7">
    <name type="scientific">Metabacillus niabensis</name>
    <dbReference type="NCBI Taxonomy" id="324854"/>
    <lineage>
        <taxon>Bacteria</taxon>
        <taxon>Bacillati</taxon>
        <taxon>Bacillota</taxon>
        <taxon>Bacilli</taxon>
        <taxon>Bacillales</taxon>
        <taxon>Bacillaceae</taxon>
        <taxon>Metabacillus</taxon>
    </lineage>
</organism>
<reference evidence="6 7" key="1">
    <citation type="submission" date="2023-07" db="EMBL/GenBank/DDBJ databases">
        <title>Genomic Encyclopedia of Type Strains, Phase IV (KMG-IV): sequencing the most valuable type-strain genomes for metagenomic binning, comparative biology and taxonomic classification.</title>
        <authorList>
            <person name="Goeker M."/>
        </authorList>
    </citation>
    <scope>NUCLEOTIDE SEQUENCE [LARGE SCALE GENOMIC DNA]</scope>
    <source>
        <strain evidence="6 7">DSM 17723</strain>
    </source>
</reference>
<feature type="domain" description="HTH araC/xylS-type" evidence="5">
    <location>
        <begin position="663"/>
        <end position="762"/>
    </location>
</feature>
<name>A0ABT9Z2U2_9BACI</name>
<dbReference type="PANTHER" id="PTHR43280:SF2">
    <property type="entry name" value="HTH-TYPE TRANSCRIPTIONAL REGULATOR EXSA"/>
    <property type="match status" value="1"/>
</dbReference>
<evidence type="ECO:0000256" key="4">
    <source>
        <dbReference type="SAM" id="Phobius"/>
    </source>
</evidence>
<dbReference type="EMBL" id="JAUSTZ010000004">
    <property type="protein sequence ID" value="MDQ0226161.1"/>
    <property type="molecule type" value="Genomic_DNA"/>
</dbReference>
<dbReference type="SMART" id="SM00342">
    <property type="entry name" value="HTH_ARAC"/>
    <property type="match status" value="1"/>
</dbReference>
<evidence type="ECO:0000313" key="7">
    <source>
        <dbReference type="Proteomes" id="UP001232245"/>
    </source>
</evidence>
<keyword evidence="4" id="KW-1133">Transmembrane helix</keyword>
<keyword evidence="7" id="KW-1185">Reference proteome</keyword>
<dbReference type="PRINTS" id="PR00032">
    <property type="entry name" value="HTHARAC"/>
</dbReference>
<protein>
    <submittedName>
        <fullName evidence="6">AraC-like DNA-binding protein</fullName>
    </submittedName>
</protein>
<keyword evidence="1" id="KW-0805">Transcription regulation</keyword>
<dbReference type="Gene3D" id="1.10.10.60">
    <property type="entry name" value="Homeodomain-like"/>
    <property type="match status" value="2"/>
</dbReference>
<dbReference type="PROSITE" id="PS01124">
    <property type="entry name" value="HTH_ARAC_FAMILY_2"/>
    <property type="match status" value="1"/>
</dbReference>
<keyword evidence="2" id="KW-0238">DNA-binding</keyword>
<dbReference type="PROSITE" id="PS00041">
    <property type="entry name" value="HTH_ARAC_FAMILY_1"/>
    <property type="match status" value="1"/>
</dbReference>
<keyword evidence="3" id="KW-0804">Transcription</keyword>
<dbReference type="InterPro" id="IPR020449">
    <property type="entry name" value="Tscrpt_reg_AraC-type_HTH"/>
</dbReference>
<keyword evidence="4" id="KW-0472">Membrane</keyword>
<accession>A0ABT9Z2U2</accession>
<feature type="transmembrane region" description="Helical" evidence="4">
    <location>
        <begin position="297"/>
        <end position="318"/>
    </location>
</feature>